<evidence type="ECO:0000313" key="3">
    <source>
        <dbReference type="Proteomes" id="UP000233551"/>
    </source>
</evidence>
<evidence type="ECO:0000256" key="1">
    <source>
        <dbReference type="SAM" id="Phobius"/>
    </source>
</evidence>
<dbReference type="Proteomes" id="UP000233551">
    <property type="component" value="Unassembled WGS sequence"/>
</dbReference>
<reference evidence="2 3" key="1">
    <citation type="submission" date="2017-11" db="EMBL/GenBank/DDBJ databases">
        <title>De-novo sequencing of pomegranate (Punica granatum L.) genome.</title>
        <authorList>
            <person name="Akparov Z."/>
            <person name="Amiraslanov A."/>
            <person name="Hajiyeva S."/>
            <person name="Abbasov M."/>
            <person name="Kaur K."/>
            <person name="Hamwieh A."/>
            <person name="Solovyev V."/>
            <person name="Salamov A."/>
            <person name="Braich B."/>
            <person name="Kosarev P."/>
            <person name="Mahmoud A."/>
            <person name="Hajiyev E."/>
            <person name="Babayeva S."/>
            <person name="Izzatullayeva V."/>
            <person name="Mammadov A."/>
            <person name="Mammadov A."/>
            <person name="Sharifova S."/>
            <person name="Ojaghi J."/>
            <person name="Eynullazada K."/>
            <person name="Bayramov B."/>
            <person name="Abdulazimova A."/>
            <person name="Shahmuradov I."/>
        </authorList>
    </citation>
    <scope>NUCLEOTIDE SEQUENCE [LARGE SCALE GENOMIC DNA]</scope>
    <source>
        <strain evidence="3">cv. AG2017</strain>
        <tissue evidence="2">Leaf</tissue>
    </source>
</reference>
<sequence>MGDKKVQGARFWPSPLDWGCRWPKMAWTTPIGVVPLKFFGFSIWPIFRFTSEGERQLLQEGAGVAPISTTTTQGSSLVLHFDLKREIGLYLRFSSGDGPDPGHHGLHEVVNDQ</sequence>
<feature type="transmembrane region" description="Helical" evidence="1">
    <location>
        <begin position="25"/>
        <end position="47"/>
    </location>
</feature>
<dbReference type="AlphaFoldDB" id="A0A2I0L5T2"/>
<name>A0A2I0L5T2_PUNGR</name>
<accession>A0A2I0L5T2</accession>
<gene>
    <name evidence="2" type="ORF">CRG98_003438</name>
</gene>
<comment type="caution">
    <text evidence="2">The sequence shown here is derived from an EMBL/GenBank/DDBJ whole genome shotgun (WGS) entry which is preliminary data.</text>
</comment>
<organism evidence="2 3">
    <name type="scientific">Punica granatum</name>
    <name type="common">Pomegranate</name>
    <dbReference type="NCBI Taxonomy" id="22663"/>
    <lineage>
        <taxon>Eukaryota</taxon>
        <taxon>Viridiplantae</taxon>
        <taxon>Streptophyta</taxon>
        <taxon>Embryophyta</taxon>
        <taxon>Tracheophyta</taxon>
        <taxon>Spermatophyta</taxon>
        <taxon>Magnoliopsida</taxon>
        <taxon>eudicotyledons</taxon>
        <taxon>Gunneridae</taxon>
        <taxon>Pentapetalae</taxon>
        <taxon>rosids</taxon>
        <taxon>malvids</taxon>
        <taxon>Myrtales</taxon>
        <taxon>Lythraceae</taxon>
        <taxon>Punica</taxon>
    </lineage>
</organism>
<keyword evidence="1" id="KW-0812">Transmembrane</keyword>
<dbReference type="EMBL" id="PGOL01000130">
    <property type="protein sequence ID" value="PKI76077.1"/>
    <property type="molecule type" value="Genomic_DNA"/>
</dbReference>
<proteinExistence type="predicted"/>
<keyword evidence="1" id="KW-1133">Transmembrane helix</keyword>
<evidence type="ECO:0000313" key="2">
    <source>
        <dbReference type="EMBL" id="PKI76077.1"/>
    </source>
</evidence>
<keyword evidence="3" id="KW-1185">Reference proteome</keyword>
<protein>
    <submittedName>
        <fullName evidence="2">Uncharacterized protein</fullName>
    </submittedName>
</protein>
<keyword evidence="1" id="KW-0472">Membrane</keyword>